<dbReference type="Pfam" id="PF01541">
    <property type="entry name" value="GIY-YIG"/>
    <property type="match status" value="1"/>
</dbReference>
<evidence type="ECO:0000313" key="4">
    <source>
        <dbReference type="Proteomes" id="UP000011135"/>
    </source>
</evidence>
<dbReference type="Proteomes" id="UP000011135">
    <property type="component" value="Unassembled WGS sequence"/>
</dbReference>
<accession>L8JU29</accession>
<dbReference type="PROSITE" id="PS50164">
    <property type="entry name" value="GIY_YIG"/>
    <property type="match status" value="1"/>
</dbReference>
<comment type="similarity">
    <text evidence="1">Belongs to the UPF0213 family.</text>
</comment>
<reference evidence="3 4" key="1">
    <citation type="submission" date="2012-12" db="EMBL/GenBank/DDBJ databases">
        <title>Genome assembly of Fulvivirga imtechensis AK7.</title>
        <authorList>
            <person name="Nupur N."/>
            <person name="Khatri I."/>
            <person name="Kumar R."/>
            <person name="Subramanian S."/>
            <person name="Pinnaka A."/>
        </authorList>
    </citation>
    <scope>NUCLEOTIDE SEQUENCE [LARGE SCALE GENOMIC DNA]</scope>
    <source>
        <strain evidence="3 4">AK7</strain>
    </source>
</reference>
<protein>
    <submittedName>
        <fullName evidence="3">Excinuclease ABC</fullName>
    </submittedName>
</protein>
<dbReference type="PANTHER" id="PTHR34477:SF5">
    <property type="entry name" value="BSL5627 PROTEIN"/>
    <property type="match status" value="1"/>
</dbReference>
<dbReference type="Gene3D" id="3.40.1440.10">
    <property type="entry name" value="GIY-YIG endonuclease"/>
    <property type="match status" value="1"/>
</dbReference>
<dbReference type="CDD" id="cd10448">
    <property type="entry name" value="GIY-YIG_unchar_3"/>
    <property type="match status" value="1"/>
</dbReference>
<dbReference type="InterPro" id="IPR050190">
    <property type="entry name" value="UPF0213_domain"/>
</dbReference>
<evidence type="ECO:0000313" key="3">
    <source>
        <dbReference type="EMBL" id="ELR72521.1"/>
    </source>
</evidence>
<organism evidence="3 4">
    <name type="scientific">Fulvivirga imtechensis AK7</name>
    <dbReference type="NCBI Taxonomy" id="1237149"/>
    <lineage>
        <taxon>Bacteria</taxon>
        <taxon>Pseudomonadati</taxon>
        <taxon>Bacteroidota</taxon>
        <taxon>Cytophagia</taxon>
        <taxon>Cytophagales</taxon>
        <taxon>Fulvivirgaceae</taxon>
        <taxon>Fulvivirga</taxon>
    </lineage>
</organism>
<dbReference type="EMBL" id="AMZN01000019">
    <property type="protein sequence ID" value="ELR72521.1"/>
    <property type="molecule type" value="Genomic_DNA"/>
</dbReference>
<dbReference type="SUPFAM" id="SSF82771">
    <property type="entry name" value="GIY-YIG endonuclease"/>
    <property type="match status" value="1"/>
</dbReference>
<keyword evidence="4" id="KW-1185">Reference proteome</keyword>
<dbReference type="InterPro" id="IPR035901">
    <property type="entry name" value="GIY-YIG_endonuc_sf"/>
</dbReference>
<dbReference type="PANTHER" id="PTHR34477">
    <property type="entry name" value="UPF0213 PROTEIN YHBQ"/>
    <property type="match status" value="1"/>
</dbReference>
<evidence type="ECO:0000259" key="2">
    <source>
        <dbReference type="PROSITE" id="PS50164"/>
    </source>
</evidence>
<sequence length="101" mass="11989">MPMSKGGYVYIVSNKHRTVLYIGVTSNLSARAHEHKHGEGSDYTQKYNCTDLIYYESFPTIEEAIAREKQLKNWKRKWKEELIQKFNPEMKDLYVEVSELR</sequence>
<dbReference type="AlphaFoldDB" id="L8JU29"/>
<feature type="domain" description="GIY-YIG" evidence="2">
    <location>
        <begin position="5"/>
        <end position="81"/>
    </location>
</feature>
<comment type="caution">
    <text evidence="3">The sequence shown here is derived from an EMBL/GenBank/DDBJ whole genome shotgun (WGS) entry which is preliminary data.</text>
</comment>
<proteinExistence type="inferred from homology"/>
<gene>
    <name evidence="3" type="ORF">C900_01299</name>
</gene>
<dbReference type="SMART" id="SM00465">
    <property type="entry name" value="GIYc"/>
    <property type="match status" value="1"/>
</dbReference>
<name>L8JU29_9BACT</name>
<dbReference type="InterPro" id="IPR000305">
    <property type="entry name" value="GIY-YIG_endonuc"/>
</dbReference>
<evidence type="ECO:0000256" key="1">
    <source>
        <dbReference type="ARBA" id="ARBA00007435"/>
    </source>
</evidence>
<dbReference type="eggNOG" id="COG2827">
    <property type="taxonomic scope" value="Bacteria"/>
</dbReference>